<dbReference type="Gene3D" id="3.20.20.80">
    <property type="entry name" value="Glycosidases"/>
    <property type="match status" value="1"/>
</dbReference>
<dbReference type="InterPro" id="IPR032320">
    <property type="entry name" value="GH18_BT1044-like"/>
</dbReference>
<dbReference type="EMBL" id="NFLW01000002">
    <property type="protein sequence ID" value="OUQ73884.1"/>
    <property type="molecule type" value="Genomic_DNA"/>
</dbReference>
<dbReference type="RefSeq" id="WP_241149270.1">
    <property type="nucleotide sequence ID" value="NZ_JABFIB010000002.1"/>
</dbReference>
<dbReference type="Pfam" id="PF16141">
    <property type="entry name" value="GH18_BT1044-like"/>
    <property type="match status" value="1"/>
</dbReference>
<organism evidence="1 2">
    <name type="scientific">Bacteroides xylanisolvens</name>
    <dbReference type="NCBI Taxonomy" id="371601"/>
    <lineage>
        <taxon>Bacteria</taxon>
        <taxon>Pseudomonadati</taxon>
        <taxon>Bacteroidota</taxon>
        <taxon>Bacteroidia</taxon>
        <taxon>Bacteroidales</taxon>
        <taxon>Bacteroidaceae</taxon>
        <taxon>Bacteroides</taxon>
    </lineage>
</organism>
<accession>A0A1Y4VXQ2</accession>
<proteinExistence type="predicted"/>
<protein>
    <recommendedName>
        <fullName evidence="3">Endoglycosidase</fullName>
    </recommendedName>
</protein>
<gene>
    <name evidence="1" type="ORF">B5E52_01425</name>
</gene>
<name>A0A1Y4VXQ2_9BACE</name>
<evidence type="ECO:0000313" key="2">
    <source>
        <dbReference type="Proteomes" id="UP000196036"/>
    </source>
</evidence>
<dbReference type="InterPro" id="IPR001579">
    <property type="entry name" value="Glyco_hydro_18_chit_AS"/>
</dbReference>
<evidence type="ECO:0000313" key="1">
    <source>
        <dbReference type="EMBL" id="OUQ73884.1"/>
    </source>
</evidence>
<evidence type="ECO:0008006" key="3">
    <source>
        <dbReference type="Google" id="ProtNLM"/>
    </source>
</evidence>
<reference evidence="2" key="1">
    <citation type="submission" date="2017-04" db="EMBL/GenBank/DDBJ databases">
        <title>Function of individual gut microbiota members based on whole genome sequencing of pure cultures obtained from chicken caecum.</title>
        <authorList>
            <person name="Medvecky M."/>
            <person name="Cejkova D."/>
            <person name="Polansky O."/>
            <person name="Karasova D."/>
            <person name="Kubasova T."/>
            <person name="Cizek A."/>
            <person name="Rychlik I."/>
        </authorList>
    </citation>
    <scope>NUCLEOTIDE SEQUENCE [LARGE SCALE GENOMIC DNA]</scope>
    <source>
        <strain evidence="2">An109</strain>
    </source>
</reference>
<dbReference type="GO" id="GO:0005975">
    <property type="term" value="P:carbohydrate metabolic process"/>
    <property type="evidence" value="ECO:0007669"/>
    <property type="project" value="InterPro"/>
</dbReference>
<dbReference type="Proteomes" id="UP000196036">
    <property type="component" value="Unassembled WGS sequence"/>
</dbReference>
<dbReference type="PROSITE" id="PS51257">
    <property type="entry name" value="PROKAR_LIPOPROTEIN"/>
    <property type="match status" value="1"/>
</dbReference>
<dbReference type="AlphaFoldDB" id="A0A1Y4VXQ2"/>
<dbReference type="GO" id="GO:0004553">
    <property type="term" value="F:hydrolase activity, hydrolyzing O-glycosyl compounds"/>
    <property type="evidence" value="ECO:0007669"/>
    <property type="project" value="InterPro"/>
</dbReference>
<comment type="caution">
    <text evidence="1">The sequence shown here is derived from an EMBL/GenBank/DDBJ whole genome shotgun (WGS) entry which is preliminary data.</text>
</comment>
<sequence length="323" mass="36767">MKNILKTIGLVFGLGLFMQACDDWTMPEANIIQNLDGTPKSEEYYRKLRAYKKTDHQIAFGWFGFWNGGTSTSARGSLRSAPDSMDIISIWGDKYNLTQNHIDDMRYVQEVYGTRITFTLFSHNMSNLFKGGVCPFENKAEDIPAAAKALSDSIFKYGYDGIDFDHECSGSDLFYNKDNMTMLLREMRKNLGPDKLIMVDGNIALITEEGWTYVDYAISQAYTTHRPATLQTRFDAAKKHGLTPERLIVTENFESYWKNGGVTYTDEEGNKMPSLLGMAGWHPEEGRKGGCGAYHMEYEYAHDPEYKFMRQAIQIMNPANPNN</sequence>
<dbReference type="PROSITE" id="PS01095">
    <property type="entry name" value="GH18_1"/>
    <property type="match status" value="1"/>
</dbReference>
<dbReference type="SUPFAM" id="SSF51445">
    <property type="entry name" value="(Trans)glycosidases"/>
    <property type="match status" value="1"/>
</dbReference>
<dbReference type="InterPro" id="IPR017853">
    <property type="entry name" value="GH"/>
</dbReference>